<dbReference type="PROSITE" id="PS50110">
    <property type="entry name" value="RESPONSE_REGULATORY"/>
    <property type="match status" value="1"/>
</dbReference>
<evidence type="ECO:0000256" key="4">
    <source>
        <dbReference type="ARBA" id="ARBA00022553"/>
    </source>
</evidence>
<dbReference type="InterPro" id="IPR005467">
    <property type="entry name" value="His_kinase_dom"/>
</dbReference>
<dbReference type="SMART" id="SM00388">
    <property type="entry name" value="HisKA"/>
    <property type="match status" value="1"/>
</dbReference>
<dbReference type="InterPro" id="IPR000014">
    <property type="entry name" value="PAS"/>
</dbReference>
<dbReference type="InterPro" id="IPR001610">
    <property type="entry name" value="PAC"/>
</dbReference>
<evidence type="ECO:0000259" key="11">
    <source>
        <dbReference type="PROSITE" id="PS50113"/>
    </source>
</evidence>
<evidence type="ECO:0000313" key="15">
    <source>
        <dbReference type="Proteomes" id="UP000191931"/>
    </source>
</evidence>
<dbReference type="PRINTS" id="PR00344">
    <property type="entry name" value="BCTRLSENSOR"/>
</dbReference>
<dbReference type="InterPro" id="IPR036890">
    <property type="entry name" value="HATPase_C_sf"/>
</dbReference>
<feature type="domain" description="HAMP" evidence="12">
    <location>
        <begin position="329"/>
        <end position="381"/>
    </location>
</feature>
<reference evidence="13" key="1">
    <citation type="submission" date="2012-10" db="EMBL/GenBank/DDBJ databases">
        <authorList>
            <person name="Lefevre C."/>
        </authorList>
    </citation>
    <scope>NUCLEOTIDE SEQUENCE</scope>
    <source>
        <strain evidence="13">BW-1</strain>
    </source>
</reference>
<feature type="domain" description="Histidine kinase" evidence="9">
    <location>
        <begin position="548"/>
        <end position="774"/>
    </location>
</feature>
<dbReference type="SUPFAM" id="SSF47384">
    <property type="entry name" value="Homodimeric domain of signal transducing histidine kinase"/>
    <property type="match status" value="1"/>
</dbReference>
<feature type="transmembrane region" description="Helical" evidence="8">
    <location>
        <begin position="308"/>
        <end position="331"/>
    </location>
</feature>
<organism evidence="13">
    <name type="scientific">Desulfamplus magnetovallimortis</name>
    <dbReference type="NCBI Taxonomy" id="1246637"/>
    <lineage>
        <taxon>Bacteria</taxon>
        <taxon>Pseudomonadati</taxon>
        <taxon>Thermodesulfobacteriota</taxon>
        <taxon>Desulfobacteria</taxon>
        <taxon>Desulfobacterales</taxon>
        <taxon>Desulfobacteraceae</taxon>
        <taxon>Desulfamplus</taxon>
    </lineage>
</organism>
<dbReference type="RefSeq" id="WP_080798529.1">
    <property type="nucleotide sequence ID" value="NZ_LT828540.1"/>
</dbReference>
<dbReference type="Gene3D" id="3.40.50.2300">
    <property type="match status" value="1"/>
</dbReference>
<keyword evidence="4 7" id="KW-0597">Phosphoprotein</keyword>
<accession>L0R760</accession>
<dbReference type="SUPFAM" id="SSF55874">
    <property type="entry name" value="ATPase domain of HSP90 chaperone/DNA topoisomerase II/histidine kinase"/>
    <property type="match status" value="1"/>
</dbReference>
<dbReference type="PROSITE" id="PS50109">
    <property type="entry name" value="HIS_KIN"/>
    <property type="match status" value="1"/>
</dbReference>
<dbReference type="Pfam" id="PF00512">
    <property type="entry name" value="HisKA"/>
    <property type="match status" value="1"/>
</dbReference>
<dbReference type="PANTHER" id="PTHR43065:SF42">
    <property type="entry name" value="TWO-COMPONENT SENSOR PPRA"/>
    <property type="match status" value="1"/>
</dbReference>
<dbReference type="STRING" id="1246637.MTBBW1_80195"/>
<evidence type="ECO:0000259" key="9">
    <source>
        <dbReference type="PROSITE" id="PS50109"/>
    </source>
</evidence>
<dbReference type="SMART" id="SM00304">
    <property type="entry name" value="HAMP"/>
    <property type="match status" value="1"/>
</dbReference>
<dbReference type="SUPFAM" id="SSF52172">
    <property type="entry name" value="CheY-like"/>
    <property type="match status" value="1"/>
</dbReference>
<keyword evidence="5 13" id="KW-0808">Transferase</keyword>
<dbReference type="Proteomes" id="UP000191931">
    <property type="component" value="Unassembled WGS sequence"/>
</dbReference>
<keyword evidence="6 13" id="KW-0418">Kinase</keyword>
<protein>
    <recommendedName>
        <fullName evidence="3">histidine kinase</fullName>
        <ecNumber evidence="3">2.7.13.3</ecNumber>
    </recommendedName>
</protein>
<dbReference type="EMBL" id="HF547348">
    <property type="protein sequence ID" value="CCO06801.1"/>
    <property type="molecule type" value="Genomic_DNA"/>
</dbReference>
<name>L0R760_9BACT</name>
<dbReference type="InterPro" id="IPR036097">
    <property type="entry name" value="HisK_dim/P_sf"/>
</dbReference>
<dbReference type="SMART" id="SM00387">
    <property type="entry name" value="HATPase_c"/>
    <property type="match status" value="1"/>
</dbReference>
<comment type="subcellular location">
    <subcellularLocation>
        <location evidence="2">Membrane</location>
    </subcellularLocation>
</comment>
<dbReference type="SMART" id="SM00091">
    <property type="entry name" value="PAS"/>
    <property type="match status" value="1"/>
</dbReference>
<keyword evidence="8" id="KW-0812">Transmembrane</keyword>
<dbReference type="InterPro" id="IPR011006">
    <property type="entry name" value="CheY-like_superfamily"/>
</dbReference>
<dbReference type="GO" id="GO:0016020">
    <property type="term" value="C:membrane"/>
    <property type="evidence" value="ECO:0007669"/>
    <property type="project" value="UniProtKB-SubCell"/>
</dbReference>
<dbReference type="CDD" id="cd00156">
    <property type="entry name" value="REC"/>
    <property type="match status" value="1"/>
</dbReference>
<dbReference type="GO" id="GO:0000155">
    <property type="term" value="F:phosphorelay sensor kinase activity"/>
    <property type="evidence" value="ECO:0007669"/>
    <property type="project" value="InterPro"/>
</dbReference>
<dbReference type="Pfam" id="PF00672">
    <property type="entry name" value="HAMP"/>
    <property type="match status" value="1"/>
</dbReference>
<dbReference type="Pfam" id="PF13426">
    <property type="entry name" value="PAS_9"/>
    <property type="match status" value="1"/>
</dbReference>
<feature type="domain" description="PAC" evidence="11">
    <location>
        <begin position="476"/>
        <end position="528"/>
    </location>
</feature>
<dbReference type="InterPro" id="IPR035965">
    <property type="entry name" value="PAS-like_dom_sf"/>
</dbReference>
<evidence type="ECO:0000256" key="2">
    <source>
        <dbReference type="ARBA" id="ARBA00004370"/>
    </source>
</evidence>
<dbReference type="Gene3D" id="1.10.287.130">
    <property type="match status" value="1"/>
</dbReference>
<dbReference type="Gene3D" id="3.30.450.20">
    <property type="entry name" value="PAS domain"/>
    <property type="match status" value="3"/>
</dbReference>
<dbReference type="InterPro" id="IPR001789">
    <property type="entry name" value="Sig_transdc_resp-reg_receiver"/>
</dbReference>
<dbReference type="Gene3D" id="6.10.340.10">
    <property type="match status" value="1"/>
</dbReference>
<dbReference type="Pfam" id="PF08269">
    <property type="entry name" value="dCache_2"/>
    <property type="match status" value="1"/>
</dbReference>
<dbReference type="AlphaFoldDB" id="L0R760"/>
<keyword evidence="8" id="KW-1133">Transmembrane helix</keyword>
<dbReference type="SMART" id="SM00448">
    <property type="entry name" value="REC"/>
    <property type="match status" value="1"/>
</dbReference>
<reference evidence="13" key="2">
    <citation type="submission" date="2012-12" db="EMBL/GenBank/DDBJ databases">
        <title>Region harboring genes involved in magnetosome formation of Candidatus Desulfamplus magnetosmortis.</title>
        <authorList>
            <person name="Lefevre C.T."/>
            <person name="Bazylinski D.A."/>
        </authorList>
    </citation>
    <scope>NUCLEOTIDE SEQUENCE</scope>
    <source>
        <strain evidence="13">BW-1</strain>
    </source>
</reference>
<evidence type="ECO:0000259" key="12">
    <source>
        <dbReference type="PROSITE" id="PS50885"/>
    </source>
</evidence>
<feature type="domain" description="Response regulatory" evidence="10">
    <location>
        <begin position="795"/>
        <end position="911"/>
    </location>
</feature>
<dbReference type="CDD" id="cd00130">
    <property type="entry name" value="PAS"/>
    <property type="match status" value="1"/>
</dbReference>
<dbReference type="OrthoDB" id="5341439at2"/>
<sequence length="918" mass="103775">MISGNLKIRDRLLLTFLVVFIPLMIAGSGISYFKIKKVLMANIEKELNEKTDALVKMIKASASVSIKNRLCAIAEKNLDIAEYYYNKYRSGLLIREEAIKMIEEVFLSQSVGISGYIYCIDSNATVVVHPNNAVKGSDVSSFDFVRKQIEIKDGYIEYNWQNPGEPYARPKALYMTYFKPLDWIISVSSYRNEFNYLIDIDDFKEIVISYKSGKTGYAFIIREDGIPVVHPAADDLGHFKRNNSLYEVILQIINIKKGTLRYSWKNPGEKFERKKIAIFDHLPEYKWIVGSSSYVEEIYEPLDIFKRLILIILLIAISTSIILTYIISRLLTRPLEVLMKKLESGVKGDFSIRMNYNAPNEFGKLSEYFDSFMDRLDLYHKNLNKEICNHIKTQKSLKEKELKLRGLFDQLFQFSGVLSPSGIIQDVNQTALDLIGCSALDVKNRFFWETPWWNHDAEVQRKLKKSIELAGKGEFVRYNTSNITQTGDVRNIDISIKPVLDEFGNVLFLIVEGRDITELKVAEQEKRAMTLRLQKAQKMESIGTLAGGIAHDFNNILSAIFGYNQLAMLHLSDPEKLSIYLDKIDISSKRAGELVKQILTFSRNTEHKKQPLQVSSIVMEALKMIRSTIPSTIDIKSHISTNSVILGDSTQIHQIMMNLCTNAYHAMEETGGVISVTLERTELPDGSDVAIFSIAPIEPGMYIKLTVHDTGKGMDKETMEKIFEPYFTTKAVNKGTGLGMAVVHGIVAGHNGYIDLTSEVGRGTQISIYLPVFQSSSALNFTEPEPVVISGGNEFIMVVDDEESIITSTKELLKDYGYRVKVFSNGVDALLEYKQNFANFDLIITDVTMPKMTGVELAKRILEIKPDQPIIICTGHSDLIDAEKAAAMGICEYYEKPLIAENLIKVIRKVLDEAKFSA</sequence>
<dbReference type="InterPro" id="IPR003594">
    <property type="entry name" value="HATPase_dom"/>
</dbReference>
<proteinExistence type="predicted"/>
<evidence type="ECO:0000256" key="6">
    <source>
        <dbReference type="ARBA" id="ARBA00022777"/>
    </source>
</evidence>
<dbReference type="InterPro" id="IPR004358">
    <property type="entry name" value="Sig_transdc_His_kin-like_C"/>
</dbReference>
<dbReference type="Pfam" id="PF00072">
    <property type="entry name" value="Response_reg"/>
    <property type="match status" value="1"/>
</dbReference>
<dbReference type="PROSITE" id="PS50885">
    <property type="entry name" value="HAMP"/>
    <property type="match status" value="1"/>
</dbReference>
<evidence type="ECO:0000259" key="10">
    <source>
        <dbReference type="PROSITE" id="PS50110"/>
    </source>
</evidence>
<dbReference type="Gene3D" id="3.30.565.10">
    <property type="entry name" value="Histidine kinase-like ATPase, C-terminal domain"/>
    <property type="match status" value="1"/>
</dbReference>
<keyword evidence="15" id="KW-1185">Reference proteome</keyword>
<dbReference type="InterPro" id="IPR000700">
    <property type="entry name" value="PAS-assoc_C"/>
</dbReference>
<feature type="transmembrane region" description="Helical" evidence="8">
    <location>
        <begin position="12"/>
        <end position="33"/>
    </location>
</feature>
<evidence type="ECO:0000256" key="8">
    <source>
        <dbReference type="SAM" id="Phobius"/>
    </source>
</evidence>
<evidence type="ECO:0000313" key="13">
    <source>
        <dbReference type="EMBL" id="CCO06801.1"/>
    </source>
</evidence>
<dbReference type="SMART" id="SM00086">
    <property type="entry name" value="PAC"/>
    <property type="match status" value="1"/>
</dbReference>
<dbReference type="CDD" id="cd18774">
    <property type="entry name" value="PDC2_HK_sensor"/>
    <property type="match status" value="1"/>
</dbReference>
<feature type="modified residue" description="4-aspartylphosphate" evidence="7">
    <location>
        <position position="846"/>
    </location>
</feature>
<dbReference type="PROSITE" id="PS50113">
    <property type="entry name" value="PAC"/>
    <property type="match status" value="1"/>
</dbReference>
<dbReference type="SUPFAM" id="SSF55785">
    <property type="entry name" value="PYP-like sensor domain (PAS domain)"/>
    <property type="match status" value="1"/>
</dbReference>
<dbReference type="Pfam" id="PF02518">
    <property type="entry name" value="HATPase_c"/>
    <property type="match status" value="1"/>
</dbReference>
<evidence type="ECO:0000256" key="5">
    <source>
        <dbReference type="ARBA" id="ARBA00022679"/>
    </source>
</evidence>
<dbReference type="EMBL" id="FWEV01000325">
    <property type="protein sequence ID" value="SLM32852.1"/>
    <property type="molecule type" value="Genomic_DNA"/>
</dbReference>
<evidence type="ECO:0000313" key="14">
    <source>
        <dbReference type="EMBL" id="SLM32852.1"/>
    </source>
</evidence>
<dbReference type="InterPro" id="IPR003660">
    <property type="entry name" value="HAMP_dom"/>
</dbReference>
<evidence type="ECO:0000256" key="3">
    <source>
        <dbReference type="ARBA" id="ARBA00012438"/>
    </source>
</evidence>
<dbReference type="CDD" id="cd06225">
    <property type="entry name" value="HAMP"/>
    <property type="match status" value="1"/>
</dbReference>
<evidence type="ECO:0000256" key="7">
    <source>
        <dbReference type="PROSITE-ProRule" id="PRU00169"/>
    </source>
</evidence>
<dbReference type="EC" id="2.7.13.3" evidence="3"/>
<dbReference type="PANTHER" id="PTHR43065">
    <property type="entry name" value="SENSOR HISTIDINE KINASE"/>
    <property type="match status" value="1"/>
</dbReference>
<dbReference type="NCBIfam" id="TIGR00229">
    <property type="entry name" value="sensory_box"/>
    <property type="match status" value="1"/>
</dbReference>
<reference evidence="14 15" key="3">
    <citation type="submission" date="2017-03" db="EMBL/GenBank/DDBJ databases">
        <authorList>
            <person name="Afonso C.L."/>
            <person name="Miller P.J."/>
            <person name="Scott M.A."/>
            <person name="Spackman E."/>
            <person name="Goraichik I."/>
            <person name="Dimitrov K.M."/>
            <person name="Suarez D.L."/>
            <person name="Swayne D.E."/>
        </authorList>
    </citation>
    <scope>NUCLEOTIDE SEQUENCE [LARGE SCALE GENOMIC DNA]</scope>
    <source>
        <strain evidence="14">PRJEB14757</strain>
    </source>
</reference>
<evidence type="ECO:0000256" key="1">
    <source>
        <dbReference type="ARBA" id="ARBA00000085"/>
    </source>
</evidence>
<dbReference type="CDD" id="cd00082">
    <property type="entry name" value="HisKA"/>
    <property type="match status" value="1"/>
</dbReference>
<comment type="catalytic activity">
    <reaction evidence="1">
        <text>ATP + protein L-histidine = ADP + protein N-phospho-L-histidine.</text>
        <dbReference type="EC" id="2.7.13.3"/>
    </reaction>
</comment>
<dbReference type="InterPro" id="IPR004010">
    <property type="entry name" value="Double_Cache_2"/>
</dbReference>
<dbReference type="InterPro" id="IPR003661">
    <property type="entry name" value="HisK_dim/P_dom"/>
</dbReference>
<keyword evidence="8" id="KW-0472">Membrane</keyword>
<gene>
    <name evidence="13" type="ORF">DEMABW1_80195</name>
    <name evidence="14" type="ORF">MTBBW1_80195</name>
</gene>